<feature type="region of interest" description="Disordered" evidence="1">
    <location>
        <begin position="805"/>
        <end position="824"/>
    </location>
</feature>
<feature type="compositionally biased region" description="Gly residues" evidence="1">
    <location>
        <begin position="49"/>
        <end position="64"/>
    </location>
</feature>
<feature type="compositionally biased region" description="Low complexity" evidence="1">
    <location>
        <begin position="132"/>
        <end position="144"/>
    </location>
</feature>
<evidence type="ECO:0000256" key="1">
    <source>
        <dbReference type="SAM" id="MobiDB-lite"/>
    </source>
</evidence>
<feature type="compositionally biased region" description="Polar residues" evidence="1">
    <location>
        <begin position="112"/>
        <end position="129"/>
    </location>
</feature>
<feature type="compositionally biased region" description="Polar residues" evidence="1">
    <location>
        <begin position="444"/>
        <end position="461"/>
    </location>
</feature>
<feature type="region of interest" description="Disordered" evidence="1">
    <location>
        <begin position="1"/>
        <end position="213"/>
    </location>
</feature>
<sequence length="854" mass="88418">MPTPTPGAKAATGTMGGSGRTSREGRERDRGDRAATPLGWFKNTMSMLMGGGNQAGGGGPGGSGSLSAPLSQSPVPATNNNSNFNNANTTPDASPAAGMSTGSGSRALPHPNHSNSKTMSVMRSNSRLNTVPPGSNSAASSRAPSPSPWTSFSLSLNRSSNNNNNSGNRLPRSRDPSADGDRDGERDRDIHRDDHDADYERGRFRAASPMLKQPNLKITSAPTLQRTGPAARSASPVPSVSSTLAAERLVRLTDAQLAELAAQVTAEAYRRRTPIGALLATYERASASSQVRANKPPTTSARIAIMTNEKFKIFAADLDLEASRRQIPGIDIMGTAAIASAPTAGGNGKLGLSTSNSSQNLSTTPASMSPPTHSSLNRNTADSHATRFDPQLTSTTTTVGTSGTTTPPPSPTRAPSSLQMDPSGLPARLLPILQNAAVTETQGTNHNSVATTHSGSSSNAATLGKPASASSLQQQQYLQLQQHSDKSVMRAEDLAVVRDRMSTLGDDEMRVLVRDVKAELEVREEALDRSLQKLHKQSAASDAKEEDGGAAAGGVLSSSSDDHAGEVDADAAALLDVAVAAEATAVPASSSGGGGAGGSGNGRFGSLGRLGRGEASPMRGAPGVTQRRLIPAKVGEVGGVANGGTAATAVQGERMSLLKGIASADLARLWEDVLNEVEKREASGVCILGVEITATGAIAVSPAVVVGACATAGGVGVAGAVADVIPGGVSSAEAVVLEAEEPVMEVVVESTKPKRKLPKGENGGGDDAKKEPDNVVAWRNRISKLSNDQLAEVTADVFDEITRRKEKEDAFLPPREDLSSKRNDARKELAKLPSKELKTLWTIIHDNMTKRNML</sequence>
<protein>
    <submittedName>
        <fullName evidence="2">Uncharacterized protein</fullName>
    </submittedName>
</protein>
<evidence type="ECO:0000313" key="2">
    <source>
        <dbReference type="EMBL" id="TPX73620.1"/>
    </source>
</evidence>
<feature type="compositionally biased region" description="Low complexity" evidence="1">
    <location>
        <begin position="393"/>
        <end position="405"/>
    </location>
</feature>
<dbReference type="STRING" id="246404.A0A507FDG1"/>
<keyword evidence="3" id="KW-1185">Reference proteome</keyword>
<feature type="compositionally biased region" description="Low complexity" evidence="1">
    <location>
        <begin position="151"/>
        <end position="170"/>
    </location>
</feature>
<feature type="compositionally biased region" description="Gly residues" evidence="1">
    <location>
        <begin position="591"/>
        <end position="610"/>
    </location>
</feature>
<feature type="compositionally biased region" description="Low complexity" evidence="1">
    <location>
        <begin position="352"/>
        <end position="364"/>
    </location>
</feature>
<feature type="compositionally biased region" description="Basic and acidic residues" evidence="1">
    <location>
        <begin position="21"/>
        <end position="33"/>
    </location>
</feature>
<feature type="region of interest" description="Disordered" evidence="1">
    <location>
        <begin position="530"/>
        <end position="563"/>
    </location>
</feature>
<reference evidence="2 3" key="1">
    <citation type="journal article" date="2019" name="Sci. Rep.">
        <title>Comparative genomics of chytrid fungi reveal insights into the obligate biotrophic and pathogenic lifestyle of Synchytrium endobioticum.</title>
        <authorList>
            <person name="van de Vossenberg B.T.L.H."/>
            <person name="Warris S."/>
            <person name="Nguyen H.D.T."/>
            <person name="van Gent-Pelzer M.P.E."/>
            <person name="Joly D.L."/>
            <person name="van de Geest H.C."/>
            <person name="Bonants P.J.M."/>
            <person name="Smith D.S."/>
            <person name="Levesque C.A."/>
            <person name="van der Lee T.A.J."/>
        </authorList>
    </citation>
    <scope>NUCLEOTIDE SEQUENCE [LARGE SCALE GENOMIC DNA]</scope>
    <source>
        <strain evidence="2 3">CBS 675.73</strain>
    </source>
</reference>
<feature type="region of interest" description="Disordered" evidence="1">
    <location>
        <begin position="749"/>
        <end position="772"/>
    </location>
</feature>
<feature type="compositionally biased region" description="Low complexity" evidence="1">
    <location>
        <begin position="65"/>
        <end position="90"/>
    </location>
</feature>
<comment type="caution">
    <text evidence="2">The sequence shown here is derived from an EMBL/GenBank/DDBJ whole genome shotgun (WGS) entry which is preliminary data.</text>
</comment>
<dbReference type="AlphaFoldDB" id="A0A507FDG1"/>
<dbReference type="EMBL" id="QEAP01000174">
    <property type="protein sequence ID" value="TPX73620.1"/>
    <property type="molecule type" value="Genomic_DNA"/>
</dbReference>
<organism evidence="2 3">
    <name type="scientific">Chytriomyces confervae</name>
    <dbReference type="NCBI Taxonomy" id="246404"/>
    <lineage>
        <taxon>Eukaryota</taxon>
        <taxon>Fungi</taxon>
        <taxon>Fungi incertae sedis</taxon>
        <taxon>Chytridiomycota</taxon>
        <taxon>Chytridiomycota incertae sedis</taxon>
        <taxon>Chytridiomycetes</taxon>
        <taxon>Chytridiales</taxon>
        <taxon>Chytriomycetaceae</taxon>
        <taxon>Chytriomyces</taxon>
    </lineage>
</organism>
<dbReference type="OrthoDB" id="5588096at2759"/>
<dbReference type="Proteomes" id="UP000320333">
    <property type="component" value="Unassembled WGS sequence"/>
</dbReference>
<feature type="compositionally biased region" description="Basic and acidic residues" evidence="1">
    <location>
        <begin position="172"/>
        <end position="203"/>
    </location>
</feature>
<proteinExistence type="predicted"/>
<feature type="region of interest" description="Disordered" evidence="1">
    <location>
        <begin position="586"/>
        <end position="624"/>
    </location>
</feature>
<gene>
    <name evidence="2" type="ORF">CcCBS67573_g05112</name>
</gene>
<evidence type="ECO:0000313" key="3">
    <source>
        <dbReference type="Proteomes" id="UP000320333"/>
    </source>
</evidence>
<name>A0A507FDG1_9FUNG</name>
<feature type="region of interest" description="Disordered" evidence="1">
    <location>
        <begin position="444"/>
        <end position="468"/>
    </location>
</feature>
<feature type="region of interest" description="Disordered" evidence="1">
    <location>
        <begin position="349"/>
        <end position="425"/>
    </location>
</feature>
<accession>A0A507FDG1</accession>
<feature type="compositionally biased region" description="Low complexity" evidence="1">
    <location>
        <begin position="1"/>
        <end position="13"/>
    </location>
</feature>
<feature type="compositionally biased region" description="Polar residues" evidence="1">
    <location>
        <begin position="365"/>
        <end position="383"/>
    </location>
</feature>